<dbReference type="GeneID" id="70686285"/>
<dbReference type="RefSeq" id="WP_238478123.1">
    <property type="nucleotide sequence ID" value="NZ_CP064786.1"/>
</dbReference>
<feature type="transmembrane region" description="Helical" evidence="2">
    <location>
        <begin position="164"/>
        <end position="182"/>
    </location>
</feature>
<feature type="transmembrane region" description="Helical" evidence="2">
    <location>
        <begin position="55"/>
        <end position="83"/>
    </location>
</feature>
<reference evidence="3" key="1">
    <citation type="submission" date="2020-11" db="EMBL/GenBank/DDBJ databases">
        <title>Carbohydrate-dependent, anaerobic sulfur respiration: A novel catabolism in halophilic archaea.</title>
        <authorList>
            <person name="Sorokin D.Y."/>
            <person name="Messina E."/>
            <person name="Smedile F."/>
            <person name="La Cono V."/>
            <person name="Hallsworth J.E."/>
            <person name="Yakimov M.M."/>
        </authorList>
    </citation>
    <scope>NUCLEOTIDE SEQUENCE</scope>
    <source>
        <strain evidence="3">AArc-S</strain>
    </source>
</reference>
<feature type="region of interest" description="Disordered" evidence="1">
    <location>
        <begin position="204"/>
        <end position="225"/>
    </location>
</feature>
<accession>A0A897MUF2</accession>
<dbReference type="EMBL" id="CP064786">
    <property type="protein sequence ID" value="QSG04097.1"/>
    <property type="molecule type" value="Genomic_DNA"/>
</dbReference>
<dbReference type="AlphaFoldDB" id="A0A897MUF2"/>
<keyword evidence="2" id="KW-0812">Transmembrane</keyword>
<evidence type="ECO:0000313" key="3">
    <source>
        <dbReference type="EMBL" id="QSG04097.1"/>
    </source>
</evidence>
<dbReference type="KEGG" id="hara:AArcS_2908"/>
<proteinExistence type="predicted"/>
<keyword evidence="4" id="KW-1185">Reference proteome</keyword>
<sequence length="225" mass="22947">MTPIEIGLIVAGFVLAFAGAALFKYTVTLVGFLSGAAGGYAIASYLVLDPLMLAGAALVAGFAGVFLAFTLITTVATIPGFLLGSYVAATAVGLSGSNLGLEPIGITMFGGILGAAAAGLLFKKVLPILMAFVGAALVTQAWTIEAFSQAASSFDPSPVLFDPTPAFLAVVVVGTLSQYGLVKLGWAKKLTVPLALLWARIRRSRESPDDSTDSETGSEQGASPR</sequence>
<dbReference type="Proteomes" id="UP000663586">
    <property type="component" value="Chromosome"/>
</dbReference>
<feature type="compositionally biased region" description="Polar residues" evidence="1">
    <location>
        <begin position="214"/>
        <end position="225"/>
    </location>
</feature>
<keyword evidence="2" id="KW-0472">Membrane</keyword>
<keyword evidence="2" id="KW-1133">Transmembrane helix</keyword>
<organism evidence="3 4">
    <name type="scientific">Natranaeroarchaeum sulfidigenes</name>
    <dbReference type="NCBI Taxonomy" id="2784880"/>
    <lineage>
        <taxon>Archaea</taxon>
        <taxon>Methanobacteriati</taxon>
        <taxon>Methanobacteriota</taxon>
        <taxon>Stenosarchaea group</taxon>
        <taxon>Halobacteria</taxon>
        <taxon>Halobacteriales</taxon>
        <taxon>Natronoarchaeaceae</taxon>
        <taxon>Natranaeroarchaeum</taxon>
    </lineage>
</organism>
<feature type="transmembrane region" description="Helical" evidence="2">
    <location>
        <begin position="103"/>
        <end position="121"/>
    </location>
</feature>
<name>A0A897MUF2_9EURY</name>
<gene>
    <name evidence="3" type="ORF">AArcS_2908</name>
</gene>
<evidence type="ECO:0000256" key="1">
    <source>
        <dbReference type="SAM" id="MobiDB-lite"/>
    </source>
</evidence>
<feature type="transmembrane region" description="Helical" evidence="2">
    <location>
        <begin position="128"/>
        <end position="144"/>
    </location>
</feature>
<evidence type="ECO:0000313" key="4">
    <source>
        <dbReference type="Proteomes" id="UP000663586"/>
    </source>
</evidence>
<protein>
    <submittedName>
        <fullName evidence="3">Putative membrane protein</fullName>
    </submittedName>
</protein>
<evidence type="ECO:0000256" key="2">
    <source>
        <dbReference type="SAM" id="Phobius"/>
    </source>
</evidence>
<feature type="transmembrane region" description="Helical" evidence="2">
    <location>
        <begin position="7"/>
        <end position="23"/>
    </location>
</feature>